<keyword evidence="4" id="KW-1185">Reference proteome</keyword>
<evidence type="ECO:0000313" key="4">
    <source>
        <dbReference type="Proteomes" id="UP001151760"/>
    </source>
</evidence>
<evidence type="ECO:0000259" key="2">
    <source>
        <dbReference type="PROSITE" id="PS50158"/>
    </source>
</evidence>
<accession>A0ABQ5EPJ8</accession>
<dbReference type="Gene3D" id="4.10.60.10">
    <property type="entry name" value="Zinc finger, CCHC-type"/>
    <property type="match status" value="1"/>
</dbReference>
<evidence type="ECO:0000313" key="3">
    <source>
        <dbReference type="EMBL" id="GJT52879.1"/>
    </source>
</evidence>
<keyword evidence="1" id="KW-0862">Zinc</keyword>
<protein>
    <submittedName>
        <fullName evidence="3">Ribonuclease H-like domain-containing protein</fullName>
    </submittedName>
</protein>
<dbReference type="PROSITE" id="PS50158">
    <property type="entry name" value="ZF_CCHC"/>
    <property type="match status" value="1"/>
</dbReference>
<keyword evidence="1" id="KW-0863">Zinc-finger</keyword>
<proteinExistence type="predicted"/>
<comment type="caution">
    <text evidence="3">The sequence shown here is derived from an EMBL/GenBank/DDBJ whole genome shotgun (WGS) entry which is preliminary data.</text>
</comment>
<reference evidence="3" key="2">
    <citation type="submission" date="2022-01" db="EMBL/GenBank/DDBJ databases">
        <authorList>
            <person name="Yamashiro T."/>
            <person name="Shiraishi A."/>
            <person name="Satake H."/>
            <person name="Nakayama K."/>
        </authorList>
    </citation>
    <scope>NUCLEOTIDE SEQUENCE</scope>
</reference>
<sequence>MRMEQYIQCIDYTLWEIIENGNAPIVTKTVDGKETVISPTSVEEKAQRRAELKARNTLLIALLNEHQLKFNSYKTFKDTDACYWNRFREVIEQTYERLQNLISELEMHGEVIPQEDINQKARRFLKSIERKLDMDNKERIGFDKSKVECFNCHKIGHFARECRSPKNQDSRNKEPTRRIVPVEETTSNALVSQCDGFGYD</sequence>
<gene>
    <name evidence="3" type="ORF">Tco_0979036</name>
</gene>
<keyword evidence="1" id="KW-0479">Metal-binding</keyword>
<dbReference type="EMBL" id="BQNB010016536">
    <property type="protein sequence ID" value="GJT52879.1"/>
    <property type="molecule type" value="Genomic_DNA"/>
</dbReference>
<dbReference type="SUPFAM" id="SSF57756">
    <property type="entry name" value="Retrovirus zinc finger-like domains"/>
    <property type="match status" value="1"/>
</dbReference>
<dbReference type="SMART" id="SM00343">
    <property type="entry name" value="ZnF_C2HC"/>
    <property type="match status" value="1"/>
</dbReference>
<evidence type="ECO:0000256" key="1">
    <source>
        <dbReference type="PROSITE-ProRule" id="PRU00047"/>
    </source>
</evidence>
<dbReference type="InterPro" id="IPR001878">
    <property type="entry name" value="Znf_CCHC"/>
</dbReference>
<dbReference type="InterPro" id="IPR036875">
    <property type="entry name" value="Znf_CCHC_sf"/>
</dbReference>
<reference evidence="3" key="1">
    <citation type="journal article" date="2022" name="Int. J. Mol. Sci.">
        <title>Draft Genome of Tanacetum Coccineum: Genomic Comparison of Closely Related Tanacetum-Family Plants.</title>
        <authorList>
            <person name="Yamashiro T."/>
            <person name="Shiraishi A."/>
            <person name="Nakayama K."/>
            <person name="Satake H."/>
        </authorList>
    </citation>
    <scope>NUCLEOTIDE SEQUENCE</scope>
</reference>
<dbReference type="Pfam" id="PF00098">
    <property type="entry name" value="zf-CCHC"/>
    <property type="match status" value="1"/>
</dbReference>
<feature type="domain" description="CCHC-type" evidence="2">
    <location>
        <begin position="149"/>
        <end position="164"/>
    </location>
</feature>
<dbReference type="Proteomes" id="UP001151760">
    <property type="component" value="Unassembled WGS sequence"/>
</dbReference>
<organism evidence="3 4">
    <name type="scientific">Tanacetum coccineum</name>
    <dbReference type="NCBI Taxonomy" id="301880"/>
    <lineage>
        <taxon>Eukaryota</taxon>
        <taxon>Viridiplantae</taxon>
        <taxon>Streptophyta</taxon>
        <taxon>Embryophyta</taxon>
        <taxon>Tracheophyta</taxon>
        <taxon>Spermatophyta</taxon>
        <taxon>Magnoliopsida</taxon>
        <taxon>eudicotyledons</taxon>
        <taxon>Gunneridae</taxon>
        <taxon>Pentapetalae</taxon>
        <taxon>asterids</taxon>
        <taxon>campanulids</taxon>
        <taxon>Asterales</taxon>
        <taxon>Asteraceae</taxon>
        <taxon>Asteroideae</taxon>
        <taxon>Anthemideae</taxon>
        <taxon>Anthemidinae</taxon>
        <taxon>Tanacetum</taxon>
    </lineage>
</organism>
<name>A0ABQ5EPJ8_9ASTR</name>